<dbReference type="EMBL" id="SRHE01000122">
    <property type="protein sequence ID" value="TWW10039.1"/>
    <property type="molecule type" value="Genomic_DNA"/>
</dbReference>
<name>A0A5C6M7B2_9PLAN</name>
<reference evidence="1 2" key="1">
    <citation type="submission" date="2019-08" db="EMBL/GenBank/DDBJ databases">
        <title>100 year-old enigma solved: identification of Planctomyces bekefii, the type genus and species of the phylum Planctomycetes.</title>
        <authorList>
            <person name="Svetlana D.N."/>
            <person name="Overmann J."/>
        </authorList>
    </citation>
    <scope>NUCLEOTIDE SEQUENCE [LARGE SCALE GENOMIC DNA]</scope>
    <source>
        <strain evidence="1">Phe10_nw2017</strain>
    </source>
</reference>
<accession>A0A5C6M7B2</accession>
<dbReference type="Proteomes" id="UP000321083">
    <property type="component" value="Unassembled WGS sequence"/>
</dbReference>
<protein>
    <submittedName>
        <fullName evidence="1">Uncharacterized protein</fullName>
    </submittedName>
</protein>
<keyword evidence="2" id="KW-1185">Reference proteome</keyword>
<comment type="caution">
    <text evidence="1">The sequence shown here is derived from an EMBL/GenBank/DDBJ whole genome shotgun (WGS) entry which is preliminary data.</text>
</comment>
<sequence>MIAAPYSISSNVPAYAYRSVIVSHEAFIPFHKNYYSEMKTRREDLQNVYKTNDIAIVKAYIKKYNIDYFIVKKRSKDKATFLSSVPQNCIDFQNDEYLLVSSLEQEPKTKTKNIKM</sequence>
<evidence type="ECO:0000313" key="1">
    <source>
        <dbReference type="EMBL" id="TWW10039.1"/>
    </source>
</evidence>
<proteinExistence type="predicted"/>
<gene>
    <name evidence="1" type="ORF">E3A20_08350</name>
</gene>
<dbReference type="AlphaFoldDB" id="A0A5C6M7B2"/>
<organism evidence="1 2">
    <name type="scientific">Planctomyces bekefii</name>
    <dbReference type="NCBI Taxonomy" id="1653850"/>
    <lineage>
        <taxon>Bacteria</taxon>
        <taxon>Pseudomonadati</taxon>
        <taxon>Planctomycetota</taxon>
        <taxon>Planctomycetia</taxon>
        <taxon>Planctomycetales</taxon>
        <taxon>Planctomycetaceae</taxon>
        <taxon>Planctomyces</taxon>
    </lineage>
</organism>
<reference evidence="1 2" key="2">
    <citation type="submission" date="2019-08" db="EMBL/GenBank/DDBJ databases">
        <authorList>
            <person name="Henke P."/>
        </authorList>
    </citation>
    <scope>NUCLEOTIDE SEQUENCE [LARGE SCALE GENOMIC DNA]</scope>
    <source>
        <strain evidence="1">Phe10_nw2017</strain>
    </source>
</reference>
<evidence type="ECO:0000313" key="2">
    <source>
        <dbReference type="Proteomes" id="UP000321083"/>
    </source>
</evidence>